<organism evidence="1 2">
    <name type="scientific">Rhizophagus irregularis</name>
    <dbReference type="NCBI Taxonomy" id="588596"/>
    <lineage>
        <taxon>Eukaryota</taxon>
        <taxon>Fungi</taxon>
        <taxon>Fungi incertae sedis</taxon>
        <taxon>Mucoromycota</taxon>
        <taxon>Glomeromycotina</taxon>
        <taxon>Glomeromycetes</taxon>
        <taxon>Glomerales</taxon>
        <taxon>Glomeraceae</taxon>
        <taxon>Rhizophagus</taxon>
    </lineage>
</organism>
<dbReference type="Proteomes" id="UP000234323">
    <property type="component" value="Unassembled WGS sequence"/>
</dbReference>
<reference evidence="1 2" key="1">
    <citation type="submission" date="2015-10" db="EMBL/GenBank/DDBJ databases">
        <title>Genome analyses suggest a sexual origin of heterokaryosis in a supposedly ancient asexual fungus.</title>
        <authorList>
            <person name="Ropars J."/>
            <person name="Sedzielewska K."/>
            <person name="Noel J."/>
            <person name="Charron P."/>
            <person name="Farinelli L."/>
            <person name="Marton T."/>
            <person name="Kruger M."/>
            <person name="Pelin A."/>
            <person name="Brachmann A."/>
            <person name="Corradi N."/>
        </authorList>
    </citation>
    <scope>NUCLEOTIDE SEQUENCE [LARGE SCALE GENOMIC DNA]</scope>
    <source>
        <strain evidence="1 2">A4</strain>
    </source>
</reference>
<name>A0A2I1GN08_9GLOM</name>
<gene>
    <name evidence="1" type="ORF">RhiirA4_463469</name>
</gene>
<keyword evidence="2" id="KW-1185">Reference proteome</keyword>
<sequence>MAVHENSQQIDVETCLNYENSWEILPSMDILNKRSPEIYKSGRCVRCGHAIETWTHIWMNQFTIDQVINQALEIVKNEINSNNIRIEFNWAARLFFSFK</sequence>
<protein>
    <submittedName>
        <fullName evidence="1">Uncharacterized protein</fullName>
    </submittedName>
</protein>
<dbReference type="AlphaFoldDB" id="A0A2I1GN08"/>
<dbReference type="EMBL" id="LLXI01000596">
    <property type="protein sequence ID" value="PKY48023.1"/>
    <property type="molecule type" value="Genomic_DNA"/>
</dbReference>
<evidence type="ECO:0000313" key="2">
    <source>
        <dbReference type="Proteomes" id="UP000234323"/>
    </source>
</evidence>
<proteinExistence type="predicted"/>
<comment type="caution">
    <text evidence="1">The sequence shown here is derived from an EMBL/GenBank/DDBJ whole genome shotgun (WGS) entry which is preliminary data.</text>
</comment>
<evidence type="ECO:0000313" key="1">
    <source>
        <dbReference type="EMBL" id="PKY48023.1"/>
    </source>
</evidence>
<accession>A0A2I1GN08</accession>
<dbReference type="VEuPathDB" id="FungiDB:RhiirA1_457102"/>